<evidence type="ECO:0000313" key="1">
    <source>
        <dbReference type="EMBL" id="BAA30947.1"/>
    </source>
</evidence>
<gene>
    <name evidence="1" type="ordered locus">PH1828</name>
</gene>
<dbReference type="PIR" id="D71194">
    <property type="entry name" value="D71194"/>
</dbReference>
<protein>
    <submittedName>
        <fullName evidence="1">Uncharacterized protein</fullName>
    </submittedName>
</protein>
<keyword evidence="2" id="KW-1185">Reference proteome</keyword>
<organism evidence="1 2">
    <name type="scientific">Pyrococcus horikoshii (strain ATCC 700860 / DSM 12428 / JCM 9974 / NBRC 100139 / OT-3)</name>
    <dbReference type="NCBI Taxonomy" id="70601"/>
    <lineage>
        <taxon>Archaea</taxon>
        <taxon>Methanobacteriati</taxon>
        <taxon>Methanobacteriota</taxon>
        <taxon>Thermococci</taxon>
        <taxon>Thermococcales</taxon>
        <taxon>Thermococcaceae</taxon>
        <taxon>Pyrococcus</taxon>
    </lineage>
</organism>
<accession>O59492</accession>
<dbReference type="Proteomes" id="UP000000752">
    <property type="component" value="Chromosome"/>
</dbReference>
<dbReference type="EnsemblBacteria" id="BAA30947">
    <property type="protein sequence ID" value="BAA30947"/>
    <property type="gene ID" value="BAA30947"/>
</dbReference>
<dbReference type="AlphaFoldDB" id="O59492"/>
<sequence length="115" mass="12209">MSPVSTAKLRASFINVSGLGSLSKFSSACFPAIFIFSTTSLSKTFLVSSFPIEIVRTLNPSTSILSTTATPGPPSFILISIPPANWATISPSPPLWITSASWAILEAERRVPPNL</sequence>
<reference evidence="1 2" key="1">
    <citation type="journal article" date="1998" name="DNA Res.">
        <title>Complete sequence and gene organization of the genome of a hyper-thermophilic archaebacterium, Pyrococcus horikoshii OT3.</title>
        <authorList>
            <person name="Kawarabayasi Y."/>
            <person name="Sawada M."/>
            <person name="Horikawa H."/>
            <person name="Haikawa Y."/>
            <person name="Hino Y."/>
            <person name="Yamamoto S."/>
            <person name="Sekine M."/>
            <person name="Baba S."/>
            <person name="Kosugi H."/>
            <person name="Hosoyama A."/>
            <person name="Nagai Y."/>
            <person name="Sakai M."/>
            <person name="Ogura K."/>
            <person name="Otuka R."/>
            <person name="Nakazawa H."/>
            <person name="Takamiya M."/>
            <person name="Ohfuku Y."/>
            <person name="Funahashi T."/>
            <person name="Tanaka T."/>
            <person name="Kudoh Y."/>
            <person name="Yamazaki J."/>
            <person name="Kushida N."/>
            <person name="Oguchi A."/>
            <person name="Aoki K."/>
            <person name="Nakamura Y."/>
            <person name="Robb T.F."/>
            <person name="Horikoshi K."/>
            <person name="Masuchi Y."/>
            <person name="Shizuya H."/>
            <person name="Kikuchi H."/>
        </authorList>
    </citation>
    <scope>NUCLEOTIDE SEQUENCE [LARGE SCALE GENOMIC DNA]</scope>
    <source>
        <strain evidence="2">ATCC 700860 / DSM 12428 / JCM 9974 / NBRC 100139 / OT-3</strain>
    </source>
</reference>
<evidence type="ECO:0000313" key="2">
    <source>
        <dbReference type="Proteomes" id="UP000000752"/>
    </source>
</evidence>
<dbReference type="KEGG" id="pho:PH1828"/>
<proteinExistence type="predicted"/>
<dbReference type="EMBL" id="BA000001">
    <property type="protein sequence ID" value="BAA30947.1"/>
    <property type="molecule type" value="Genomic_DNA"/>
</dbReference>
<name>O59492_PYRHO</name>